<accession>A0AAJ2BYV5</accession>
<dbReference type="EMBL" id="JAVDTL010000006">
    <property type="protein sequence ID" value="MDR6768650.1"/>
    <property type="molecule type" value="Genomic_DNA"/>
</dbReference>
<comment type="caution">
    <text evidence="1">The sequence shown here is derived from an EMBL/GenBank/DDBJ whole genome shotgun (WGS) entry which is preliminary data.</text>
</comment>
<sequence>MDPKSMPAFPASYYTDDGEFAKRDGMTLRDYFAAKVMQSAITGAVLPGLADDLMPQETVIALQQVSKAAYRVADAMLAAR</sequence>
<evidence type="ECO:0000313" key="4">
    <source>
        <dbReference type="Proteomes" id="UP001253458"/>
    </source>
</evidence>
<dbReference type="Proteomes" id="UP001253458">
    <property type="component" value="Unassembled WGS sequence"/>
</dbReference>
<protein>
    <submittedName>
        <fullName evidence="1">Uncharacterized protein</fullName>
    </submittedName>
</protein>
<organism evidence="1 4">
    <name type="scientific">Acidovorax delafieldii</name>
    <name type="common">Pseudomonas delafieldii</name>
    <dbReference type="NCBI Taxonomy" id="47920"/>
    <lineage>
        <taxon>Bacteria</taxon>
        <taxon>Pseudomonadati</taxon>
        <taxon>Pseudomonadota</taxon>
        <taxon>Betaproteobacteria</taxon>
        <taxon>Burkholderiales</taxon>
        <taxon>Comamonadaceae</taxon>
        <taxon>Acidovorax</taxon>
    </lineage>
</organism>
<keyword evidence="3" id="KW-1185">Reference proteome</keyword>
<dbReference type="Proteomes" id="UP001249076">
    <property type="component" value="Unassembled WGS sequence"/>
</dbReference>
<dbReference type="EMBL" id="JAVDTS010000003">
    <property type="protein sequence ID" value="MDR6837365.1"/>
    <property type="molecule type" value="Genomic_DNA"/>
</dbReference>
<name>A0AAJ2BYV5_ACIDE</name>
<proteinExistence type="predicted"/>
<reference evidence="1 3" key="1">
    <citation type="submission" date="2023-07" db="EMBL/GenBank/DDBJ databases">
        <title>Sorghum-associated microbial communities from plants grown in Nebraska, USA.</title>
        <authorList>
            <person name="Schachtman D."/>
        </authorList>
    </citation>
    <scope>NUCLEOTIDE SEQUENCE</scope>
    <source>
        <strain evidence="2 3">BE105</strain>
        <strain evidence="1">BE69</strain>
    </source>
</reference>
<evidence type="ECO:0000313" key="3">
    <source>
        <dbReference type="Proteomes" id="UP001249076"/>
    </source>
</evidence>
<evidence type="ECO:0000313" key="1">
    <source>
        <dbReference type="EMBL" id="MDR6768650.1"/>
    </source>
</evidence>
<evidence type="ECO:0000313" key="2">
    <source>
        <dbReference type="EMBL" id="MDR6837365.1"/>
    </source>
</evidence>
<dbReference type="AlphaFoldDB" id="A0AAJ2BYV5"/>
<gene>
    <name evidence="1" type="ORF">J2W88_003954</name>
    <name evidence="2" type="ORF">J2W93_002203</name>
</gene>
<dbReference type="RefSeq" id="WP_209818747.1">
    <property type="nucleotide sequence ID" value="NZ_JAVDTL010000006.1"/>
</dbReference>